<feature type="compositionally biased region" description="Basic and acidic residues" evidence="1">
    <location>
        <begin position="21"/>
        <end position="32"/>
    </location>
</feature>
<sequence>MALTEVATTAEHRPVRKPAPRPRDESRLTRSTRDRIVLGTALALILIAARS</sequence>
<evidence type="ECO:0000313" key="2">
    <source>
        <dbReference type="EMBL" id="MCG2624774.1"/>
    </source>
</evidence>
<dbReference type="RefSeq" id="WP_237827134.1">
    <property type="nucleotide sequence ID" value="NZ_JAKLTQ010000031.1"/>
</dbReference>
<name>A0ABS9LDJ0_9MICC</name>
<protein>
    <submittedName>
        <fullName evidence="2">Uncharacterized protein</fullName>
    </submittedName>
</protein>
<keyword evidence="3" id="KW-1185">Reference proteome</keyword>
<proteinExistence type="predicted"/>
<dbReference type="Proteomes" id="UP001165368">
    <property type="component" value="Unassembled WGS sequence"/>
</dbReference>
<organism evidence="2 3">
    <name type="scientific">Arthrobacter hankyongi</name>
    <dbReference type="NCBI Taxonomy" id="2904801"/>
    <lineage>
        <taxon>Bacteria</taxon>
        <taxon>Bacillati</taxon>
        <taxon>Actinomycetota</taxon>
        <taxon>Actinomycetes</taxon>
        <taxon>Micrococcales</taxon>
        <taxon>Micrococcaceae</taxon>
        <taxon>Arthrobacter</taxon>
    </lineage>
</organism>
<gene>
    <name evidence="2" type="ORF">LVY72_23070</name>
</gene>
<feature type="region of interest" description="Disordered" evidence="1">
    <location>
        <begin position="1"/>
        <end position="32"/>
    </location>
</feature>
<accession>A0ABS9LDJ0</accession>
<evidence type="ECO:0000313" key="3">
    <source>
        <dbReference type="Proteomes" id="UP001165368"/>
    </source>
</evidence>
<reference evidence="2" key="1">
    <citation type="submission" date="2022-01" db="EMBL/GenBank/DDBJ databases">
        <authorList>
            <person name="Jo J.-H."/>
            <person name="Im W.-T."/>
        </authorList>
    </citation>
    <scope>NUCLEOTIDE SEQUENCE</scope>
    <source>
        <strain evidence="2">I2-34</strain>
    </source>
</reference>
<comment type="caution">
    <text evidence="2">The sequence shown here is derived from an EMBL/GenBank/DDBJ whole genome shotgun (WGS) entry which is preliminary data.</text>
</comment>
<dbReference type="EMBL" id="JAKLTQ010000031">
    <property type="protein sequence ID" value="MCG2624774.1"/>
    <property type="molecule type" value="Genomic_DNA"/>
</dbReference>
<evidence type="ECO:0000256" key="1">
    <source>
        <dbReference type="SAM" id="MobiDB-lite"/>
    </source>
</evidence>